<protein>
    <submittedName>
        <fullName evidence="2">Type II toxin-antitoxin system RelE/ParE family toxin</fullName>
    </submittedName>
</protein>
<dbReference type="Proteomes" id="UP000293925">
    <property type="component" value="Unassembled WGS sequence"/>
</dbReference>
<dbReference type="OrthoDB" id="595476at2"/>
<name>A0A4R0Q1J2_9SPHI</name>
<reference evidence="2 3" key="1">
    <citation type="submission" date="2019-02" db="EMBL/GenBank/DDBJ databases">
        <title>Pedobacter sp. RP-3-21 sp. nov., isolated from Arctic soil.</title>
        <authorList>
            <person name="Dahal R.H."/>
        </authorList>
    </citation>
    <scope>NUCLEOTIDE SEQUENCE [LARGE SCALE GENOMIC DNA]</scope>
    <source>
        <strain evidence="2 3">RP-3-21</strain>
    </source>
</reference>
<gene>
    <name evidence="2" type="ORF">EZ456_01590</name>
</gene>
<comment type="caution">
    <text evidence="2">The sequence shown here is derived from an EMBL/GenBank/DDBJ whole genome shotgun (WGS) entry which is preliminary data.</text>
</comment>
<dbReference type="Pfam" id="PF05016">
    <property type="entry name" value="ParE_toxin"/>
    <property type="match status" value="1"/>
</dbReference>
<organism evidence="2 3">
    <name type="scientific">Pedobacter psychrodurus</name>
    <dbReference type="NCBI Taxonomy" id="2530456"/>
    <lineage>
        <taxon>Bacteria</taxon>
        <taxon>Pseudomonadati</taxon>
        <taxon>Bacteroidota</taxon>
        <taxon>Sphingobacteriia</taxon>
        <taxon>Sphingobacteriales</taxon>
        <taxon>Sphingobacteriaceae</taxon>
        <taxon>Pedobacter</taxon>
    </lineage>
</organism>
<dbReference type="AlphaFoldDB" id="A0A4R0Q1J2"/>
<dbReference type="EMBL" id="SJSO01000001">
    <property type="protein sequence ID" value="TCD29738.1"/>
    <property type="molecule type" value="Genomic_DNA"/>
</dbReference>
<evidence type="ECO:0000313" key="2">
    <source>
        <dbReference type="EMBL" id="TCD29738.1"/>
    </source>
</evidence>
<dbReference type="InterPro" id="IPR007712">
    <property type="entry name" value="RelE/ParE_toxin"/>
</dbReference>
<keyword evidence="1" id="KW-1277">Toxin-antitoxin system</keyword>
<dbReference type="RefSeq" id="WP_131526696.1">
    <property type="nucleotide sequence ID" value="NZ_SJSO01000001.1"/>
</dbReference>
<evidence type="ECO:0000313" key="3">
    <source>
        <dbReference type="Proteomes" id="UP000293925"/>
    </source>
</evidence>
<evidence type="ECO:0000256" key="1">
    <source>
        <dbReference type="ARBA" id="ARBA00022649"/>
    </source>
</evidence>
<keyword evidence="3" id="KW-1185">Reference proteome</keyword>
<accession>A0A4R0Q1J2</accession>
<sequence>MYTIQIKPIAIQMAKDAYDWYEEQKVGLGDLFLAELSRCYSKLEKNPLFYQKLKKNYRHLVLNKFPYVLIFEVNENEIIIFAVFHTAKNPKLKFKGK</sequence>
<dbReference type="Gene3D" id="3.30.2310.20">
    <property type="entry name" value="RelE-like"/>
    <property type="match status" value="1"/>
</dbReference>
<proteinExistence type="predicted"/>
<dbReference type="InterPro" id="IPR035093">
    <property type="entry name" value="RelE/ParE_toxin_dom_sf"/>
</dbReference>